<dbReference type="EMBL" id="AP017470">
    <property type="protein sequence ID" value="BBB31799.1"/>
    <property type="molecule type" value="Genomic_DNA"/>
</dbReference>
<organism evidence="2 3">
    <name type="scientific">Thermotomaculum hydrothermale</name>
    <dbReference type="NCBI Taxonomy" id="981385"/>
    <lineage>
        <taxon>Bacteria</taxon>
        <taxon>Pseudomonadati</taxon>
        <taxon>Acidobacteriota</taxon>
        <taxon>Holophagae</taxon>
        <taxon>Thermotomaculales</taxon>
        <taxon>Thermotomaculaceae</taxon>
        <taxon>Thermotomaculum</taxon>
    </lineage>
</organism>
<dbReference type="Proteomes" id="UP000595564">
    <property type="component" value="Chromosome"/>
</dbReference>
<dbReference type="RefSeq" id="WP_201328131.1">
    <property type="nucleotide sequence ID" value="NZ_AP017470.1"/>
</dbReference>
<feature type="domain" description="DUF302" evidence="1">
    <location>
        <begin position="75"/>
        <end position="124"/>
    </location>
</feature>
<dbReference type="KEGG" id="thyd:TTHT_0158"/>
<name>A0A7R6SXH6_9BACT</name>
<dbReference type="SUPFAM" id="SSF103247">
    <property type="entry name" value="TT1751-like"/>
    <property type="match status" value="1"/>
</dbReference>
<protein>
    <recommendedName>
        <fullName evidence="1">DUF302 domain-containing protein</fullName>
    </recommendedName>
</protein>
<dbReference type="PANTHER" id="PTHR38342:SF1">
    <property type="entry name" value="SLR5037 PROTEIN"/>
    <property type="match status" value="1"/>
</dbReference>
<proteinExistence type="predicted"/>
<gene>
    <name evidence="2" type="ORF">TTHT_0158</name>
</gene>
<evidence type="ECO:0000259" key="1">
    <source>
        <dbReference type="Pfam" id="PF03625"/>
    </source>
</evidence>
<dbReference type="CDD" id="cd14797">
    <property type="entry name" value="DUF302"/>
    <property type="match status" value="1"/>
</dbReference>
<dbReference type="Gene3D" id="3.30.310.70">
    <property type="entry name" value="TT1751-like domain"/>
    <property type="match status" value="1"/>
</dbReference>
<dbReference type="Pfam" id="PF03625">
    <property type="entry name" value="DUF302"/>
    <property type="match status" value="1"/>
</dbReference>
<sequence length="157" mass="17996">MLTIILTALITIFLVSVFFIVFTRKNAITTVKSKYGFEETCKRLENTINKAEGWGLPIDTWDFYQFQKNKNLNFESIKNCKIYFVCNPKNANMLVSNNPELSGLIPCSWTIYEDKNGNVYVSKINISLMSKIFSGIPGKIMKNVAIKSKEFLKEITQ</sequence>
<keyword evidence="3" id="KW-1185">Reference proteome</keyword>
<dbReference type="InterPro" id="IPR035923">
    <property type="entry name" value="TT1751-like_sf"/>
</dbReference>
<accession>A0A7R6SXH6</accession>
<reference evidence="2 3" key="1">
    <citation type="journal article" date="2012" name="Extremophiles">
        <title>Thermotomaculum hydrothermale gen. nov., sp. nov., a novel heterotrophic thermophile within the phylum Acidobacteria from a deep-sea hydrothermal vent chimney in the Southern Okinawa Trough.</title>
        <authorList>
            <person name="Izumi H."/>
            <person name="Nunoura T."/>
            <person name="Miyazaki M."/>
            <person name="Mino S."/>
            <person name="Toki T."/>
            <person name="Takai K."/>
            <person name="Sako Y."/>
            <person name="Sawabe T."/>
            <person name="Nakagawa S."/>
        </authorList>
    </citation>
    <scope>NUCLEOTIDE SEQUENCE [LARGE SCALE GENOMIC DNA]</scope>
    <source>
        <strain evidence="2 3">AC55</strain>
    </source>
</reference>
<dbReference type="AlphaFoldDB" id="A0A7R6SXH6"/>
<evidence type="ECO:0000313" key="2">
    <source>
        <dbReference type="EMBL" id="BBB31799.1"/>
    </source>
</evidence>
<evidence type="ECO:0000313" key="3">
    <source>
        <dbReference type="Proteomes" id="UP000595564"/>
    </source>
</evidence>
<dbReference type="PANTHER" id="PTHR38342">
    <property type="entry name" value="SLR5037 PROTEIN"/>
    <property type="match status" value="1"/>
</dbReference>
<dbReference type="InterPro" id="IPR005180">
    <property type="entry name" value="DUF302"/>
</dbReference>